<evidence type="ECO:0000256" key="6">
    <source>
        <dbReference type="SAM" id="MobiDB-lite"/>
    </source>
</evidence>
<evidence type="ECO:0000313" key="8">
    <source>
        <dbReference type="Proteomes" id="UP000504607"/>
    </source>
</evidence>
<dbReference type="AlphaFoldDB" id="A0A6I9R117"/>
<sequence length="200" mass="21936">MGKRSRVWRSSSIGAGSPLDKIFCRDPADTWEVKSAPAPPPPPPPDNPAVTDRPSPPPSTPPHGETDLEVVEALPPTPKKRIASPRAPIFSEARKKAPEGRPTSPVIFSVEASCQERSTEDFVPKKPEELFESCFFCKNVLKANKPIYMFGYMRAFCSPFCRAKQMKLEGVVLTTNTKASEVSPTYVDKKSGSTRSQLSS</sequence>
<comment type="similarity">
    <text evidence="2">Belongs to the FLZ family.</text>
</comment>
<dbReference type="RefSeq" id="XP_010917775.1">
    <property type="nucleotide sequence ID" value="XM_010919473.2"/>
</dbReference>
<feature type="compositionally biased region" description="Basic and acidic residues" evidence="6">
    <location>
        <begin position="22"/>
        <end position="32"/>
    </location>
</feature>
<evidence type="ECO:0000256" key="3">
    <source>
        <dbReference type="ARBA" id="ARBA00022490"/>
    </source>
</evidence>
<feature type="zinc finger region" description="FLZ-type" evidence="5">
    <location>
        <begin position="129"/>
        <end position="173"/>
    </location>
</feature>
<dbReference type="PROSITE" id="PS51795">
    <property type="entry name" value="ZF_FLZ"/>
    <property type="match status" value="1"/>
</dbReference>
<protein>
    <submittedName>
        <fullName evidence="9">WAS/WASL-interacting protein family member 1</fullName>
    </submittedName>
</protein>
<dbReference type="GeneID" id="105042320"/>
<evidence type="ECO:0000256" key="2">
    <source>
        <dbReference type="ARBA" id="ARBA00009374"/>
    </source>
</evidence>
<dbReference type="InterPro" id="IPR007650">
    <property type="entry name" value="Zf-FLZ_dom"/>
</dbReference>
<comment type="subcellular location">
    <subcellularLocation>
        <location evidence="1">Cytoplasm</location>
    </subcellularLocation>
</comment>
<keyword evidence="8" id="KW-1185">Reference proteome</keyword>
<organism evidence="8 9">
    <name type="scientific">Elaeis guineensis var. tenera</name>
    <name type="common">Oil palm</name>
    <dbReference type="NCBI Taxonomy" id="51953"/>
    <lineage>
        <taxon>Eukaryota</taxon>
        <taxon>Viridiplantae</taxon>
        <taxon>Streptophyta</taxon>
        <taxon>Embryophyta</taxon>
        <taxon>Tracheophyta</taxon>
        <taxon>Spermatophyta</taxon>
        <taxon>Magnoliopsida</taxon>
        <taxon>Liliopsida</taxon>
        <taxon>Arecaceae</taxon>
        <taxon>Arecoideae</taxon>
        <taxon>Cocoseae</taxon>
        <taxon>Elaeidinae</taxon>
        <taxon>Elaeis</taxon>
    </lineage>
</organism>
<dbReference type="InParanoid" id="A0A6I9R117"/>
<keyword evidence="3" id="KW-0963">Cytoplasm</keyword>
<dbReference type="KEGG" id="egu:105042320"/>
<keyword evidence="4" id="KW-0479">Metal-binding</keyword>
<accession>A0A6I9R117</accession>
<dbReference type="PANTHER" id="PTHR33059">
    <property type="entry name" value="FCS-LIKE ZINC FINGER 5"/>
    <property type="match status" value="1"/>
</dbReference>
<name>A0A6I9R117_ELAGV</name>
<evidence type="ECO:0000313" key="9">
    <source>
        <dbReference type="RefSeq" id="XP_010917775.1"/>
    </source>
</evidence>
<dbReference type="Proteomes" id="UP000504607">
    <property type="component" value="Chromosome 3"/>
</dbReference>
<dbReference type="Pfam" id="PF04570">
    <property type="entry name" value="zf-FLZ"/>
    <property type="match status" value="1"/>
</dbReference>
<evidence type="ECO:0000256" key="4">
    <source>
        <dbReference type="ARBA" id="ARBA00022723"/>
    </source>
</evidence>
<evidence type="ECO:0000256" key="5">
    <source>
        <dbReference type="PROSITE-ProRule" id="PRU01131"/>
    </source>
</evidence>
<feature type="domain" description="FLZ-type" evidence="7">
    <location>
        <begin position="129"/>
        <end position="173"/>
    </location>
</feature>
<evidence type="ECO:0000259" key="7">
    <source>
        <dbReference type="PROSITE" id="PS51795"/>
    </source>
</evidence>
<dbReference type="GO" id="GO:0005737">
    <property type="term" value="C:cytoplasm"/>
    <property type="evidence" value="ECO:0007669"/>
    <property type="project" value="UniProtKB-SubCell"/>
</dbReference>
<reference evidence="9" key="1">
    <citation type="submission" date="2025-08" db="UniProtKB">
        <authorList>
            <consortium name="RefSeq"/>
        </authorList>
    </citation>
    <scope>IDENTIFICATION</scope>
</reference>
<gene>
    <name evidence="9" type="primary">LOC105042320</name>
</gene>
<feature type="region of interest" description="Disordered" evidence="6">
    <location>
        <begin position="1"/>
        <end position="104"/>
    </location>
</feature>
<evidence type="ECO:0000256" key="1">
    <source>
        <dbReference type="ARBA" id="ARBA00004496"/>
    </source>
</evidence>
<dbReference type="PANTHER" id="PTHR33059:SF81">
    <property type="entry name" value="FLZ-TYPE DOMAIN-CONTAINING PROTEIN"/>
    <property type="match status" value="1"/>
</dbReference>
<feature type="compositionally biased region" description="Pro residues" evidence="6">
    <location>
        <begin position="37"/>
        <end position="47"/>
    </location>
</feature>
<proteinExistence type="inferred from homology"/>
<dbReference type="GO" id="GO:0046872">
    <property type="term" value="F:metal ion binding"/>
    <property type="evidence" value="ECO:0007669"/>
    <property type="project" value="UniProtKB-KW"/>
</dbReference>
<dbReference type="OrthoDB" id="1864056at2759"/>